<evidence type="ECO:0000259" key="12">
    <source>
        <dbReference type="PROSITE" id="PS51471"/>
    </source>
</evidence>
<dbReference type="InterPro" id="IPR005123">
    <property type="entry name" value="Oxoglu/Fe-dep_dioxygenase_dom"/>
</dbReference>
<dbReference type="InterPro" id="IPR044862">
    <property type="entry name" value="Pro_4_hyd_alph_FE2OG_OXY"/>
</dbReference>
<evidence type="ECO:0000313" key="13">
    <source>
        <dbReference type="EMBL" id="KAL1519516.1"/>
    </source>
</evidence>
<keyword evidence="8" id="KW-0560">Oxidoreductase</keyword>
<dbReference type="AlphaFoldDB" id="A0AB34JCW9"/>
<keyword evidence="9" id="KW-0408">Iron</keyword>
<reference evidence="13 14" key="1">
    <citation type="journal article" date="2024" name="Science">
        <title>Giant polyketide synthase enzymes in the biosynthesis of giant marine polyether toxins.</title>
        <authorList>
            <person name="Fallon T.R."/>
            <person name="Shende V.V."/>
            <person name="Wierzbicki I.H."/>
            <person name="Pendleton A.L."/>
            <person name="Watervoot N.F."/>
            <person name="Auber R.P."/>
            <person name="Gonzalez D.J."/>
            <person name="Wisecaver J.H."/>
            <person name="Moore B.S."/>
        </authorList>
    </citation>
    <scope>NUCLEOTIDE SEQUENCE [LARGE SCALE GENOMIC DNA]</scope>
    <source>
        <strain evidence="13 14">12B1</strain>
    </source>
</reference>
<evidence type="ECO:0000256" key="2">
    <source>
        <dbReference type="ARBA" id="ARBA00004167"/>
    </source>
</evidence>
<dbReference type="GO" id="GO:0016020">
    <property type="term" value="C:membrane"/>
    <property type="evidence" value="ECO:0007669"/>
    <property type="project" value="UniProtKB-SubCell"/>
</dbReference>
<dbReference type="SMART" id="SM00702">
    <property type="entry name" value="P4Hc"/>
    <property type="match status" value="1"/>
</dbReference>
<keyword evidence="7" id="KW-1133">Transmembrane helix</keyword>
<dbReference type="InterPro" id="IPR045054">
    <property type="entry name" value="P4HA-like"/>
</dbReference>
<evidence type="ECO:0000256" key="11">
    <source>
        <dbReference type="SAM" id="MobiDB-lite"/>
    </source>
</evidence>
<comment type="cofactor">
    <cofactor evidence="1">
        <name>L-ascorbate</name>
        <dbReference type="ChEBI" id="CHEBI:38290"/>
    </cofactor>
</comment>
<evidence type="ECO:0000256" key="9">
    <source>
        <dbReference type="ARBA" id="ARBA00023004"/>
    </source>
</evidence>
<feature type="region of interest" description="Disordered" evidence="11">
    <location>
        <begin position="42"/>
        <end position="61"/>
    </location>
</feature>
<dbReference type="PANTHER" id="PTHR10869">
    <property type="entry name" value="PROLYL 4-HYDROXYLASE ALPHA SUBUNIT"/>
    <property type="match status" value="1"/>
</dbReference>
<evidence type="ECO:0000313" key="14">
    <source>
        <dbReference type="Proteomes" id="UP001515480"/>
    </source>
</evidence>
<name>A0AB34JCW9_PRYPA</name>
<dbReference type="PROSITE" id="PS51471">
    <property type="entry name" value="FE2OG_OXY"/>
    <property type="match status" value="1"/>
</dbReference>
<comment type="subcellular location">
    <subcellularLocation>
        <location evidence="3">Endomembrane system</location>
    </subcellularLocation>
    <subcellularLocation>
        <location evidence="2">Membrane</location>
        <topology evidence="2">Single-pass membrane protein</topology>
    </subcellularLocation>
</comment>
<evidence type="ECO:0000256" key="1">
    <source>
        <dbReference type="ARBA" id="ARBA00001961"/>
    </source>
</evidence>
<dbReference type="GO" id="GO:0031418">
    <property type="term" value="F:L-ascorbic acid binding"/>
    <property type="evidence" value="ECO:0007669"/>
    <property type="project" value="InterPro"/>
</dbReference>
<dbReference type="InterPro" id="IPR003582">
    <property type="entry name" value="ShKT_dom"/>
</dbReference>
<evidence type="ECO:0000256" key="6">
    <source>
        <dbReference type="ARBA" id="ARBA00022964"/>
    </source>
</evidence>
<accession>A0AB34JCW9</accession>
<dbReference type="InterPro" id="IPR006620">
    <property type="entry name" value="Pro_4_hyd_alph"/>
</dbReference>
<keyword evidence="5" id="KW-0479">Metal-binding</keyword>
<feature type="region of interest" description="Disordered" evidence="11">
    <location>
        <begin position="1"/>
        <end position="23"/>
    </location>
</feature>
<dbReference type="Proteomes" id="UP001515480">
    <property type="component" value="Unassembled WGS sequence"/>
</dbReference>
<keyword evidence="4" id="KW-0812">Transmembrane</keyword>
<keyword evidence="6" id="KW-0223">Dioxygenase</keyword>
<dbReference type="GO" id="GO:0005506">
    <property type="term" value="F:iron ion binding"/>
    <property type="evidence" value="ECO:0007669"/>
    <property type="project" value="InterPro"/>
</dbReference>
<dbReference type="PANTHER" id="PTHR10869:SF246">
    <property type="entry name" value="TRANSMEMBRANE PROLYL 4-HYDROXYLASE"/>
    <property type="match status" value="1"/>
</dbReference>
<dbReference type="GO" id="GO:0004656">
    <property type="term" value="F:procollagen-proline 4-dioxygenase activity"/>
    <property type="evidence" value="ECO:0007669"/>
    <property type="project" value="TreeGrafter"/>
</dbReference>
<sequence length="413" mass="45829">MGKRAKPPPPSPSTPARSSRRPAAHVAAACALALAVIVGASQLPPKDPQPTAAASRDEPPPAEAEECIRLMHLGACQLDPEMRARCARVCQTEPLAVKCAAWRERGHCKRVPAFMMVHCQAVCPRESLQCFRPPPKDERADCAFLAARGECHLSVRQGNPYFLSQCFHTCGVHDPDLLMSTMLTVLENVTYFPNGLANAAEVVGESVEVEHESFAQKVRVERLHDSPRVRLLHDLITDEEAEQIMLLGLPQLQPSPTIAAYRATVRTSSTAYLTNNRHPTLARIRSRLAVVSGYPEENIEPLQFLQYQPGQQYEGHNDFFDACDVDQLFRGGERRMTILIYLNSLPEEDAGGNTTFTRLGISVRPKRNAAVAFDNYLESQPLKGDQRCFHAGTPPQTGTKYAVNVWIRARKFQ</sequence>
<comment type="caution">
    <text evidence="13">The sequence shown here is derived from an EMBL/GenBank/DDBJ whole genome shotgun (WGS) entry which is preliminary data.</text>
</comment>
<evidence type="ECO:0000256" key="8">
    <source>
        <dbReference type="ARBA" id="ARBA00023002"/>
    </source>
</evidence>
<evidence type="ECO:0000256" key="5">
    <source>
        <dbReference type="ARBA" id="ARBA00022723"/>
    </source>
</evidence>
<evidence type="ECO:0000256" key="3">
    <source>
        <dbReference type="ARBA" id="ARBA00004308"/>
    </source>
</evidence>
<protein>
    <recommendedName>
        <fullName evidence="12">Fe2OG dioxygenase domain-containing protein</fullName>
    </recommendedName>
</protein>
<dbReference type="EMBL" id="JBGBPQ010000009">
    <property type="protein sequence ID" value="KAL1519516.1"/>
    <property type="molecule type" value="Genomic_DNA"/>
</dbReference>
<dbReference type="Pfam" id="PF01549">
    <property type="entry name" value="ShK"/>
    <property type="match status" value="2"/>
</dbReference>
<feature type="domain" description="Fe2OG dioxygenase" evidence="12">
    <location>
        <begin position="298"/>
        <end position="409"/>
    </location>
</feature>
<organism evidence="13 14">
    <name type="scientific">Prymnesium parvum</name>
    <name type="common">Toxic golden alga</name>
    <dbReference type="NCBI Taxonomy" id="97485"/>
    <lineage>
        <taxon>Eukaryota</taxon>
        <taxon>Haptista</taxon>
        <taxon>Haptophyta</taxon>
        <taxon>Prymnesiophyceae</taxon>
        <taxon>Prymnesiales</taxon>
        <taxon>Prymnesiaceae</taxon>
        <taxon>Prymnesium</taxon>
    </lineage>
</organism>
<dbReference type="Gene3D" id="2.60.120.620">
    <property type="entry name" value="q2cbj1_9rhob like domain"/>
    <property type="match status" value="1"/>
</dbReference>
<proteinExistence type="predicted"/>
<evidence type="ECO:0000256" key="7">
    <source>
        <dbReference type="ARBA" id="ARBA00022989"/>
    </source>
</evidence>
<dbReference type="GO" id="GO:0005783">
    <property type="term" value="C:endoplasmic reticulum"/>
    <property type="evidence" value="ECO:0007669"/>
    <property type="project" value="TreeGrafter"/>
</dbReference>
<dbReference type="Pfam" id="PF13640">
    <property type="entry name" value="2OG-FeII_Oxy_3"/>
    <property type="match status" value="1"/>
</dbReference>
<keyword evidence="14" id="KW-1185">Reference proteome</keyword>
<evidence type="ECO:0000256" key="4">
    <source>
        <dbReference type="ARBA" id="ARBA00022692"/>
    </source>
</evidence>
<gene>
    <name evidence="13" type="ORF">AB1Y20_023031</name>
</gene>
<keyword evidence="10" id="KW-0472">Membrane</keyword>
<evidence type="ECO:0000256" key="10">
    <source>
        <dbReference type="ARBA" id="ARBA00023136"/>
    </source>
</evidence>